<dbReference type="InterPro" id="IPR008207">
    <property type="entry name" value="Sig_transdc_His_kin_Hpt_dom"/>
</dbReference>
<dbReference type="Gene3D" id="1.20.120.160">
    <property type="entry name" value="HPT domain"/>
    <property type="match status" value="1"/>
</dbReference>
<dbReference type="CDD" id="cd17546">
    <property type="entry name" value="REC_hyHK_CKI1_RcsC-like"/>
    <property type="match status" value="1"/>
</dbReference>
<dbReference type="SUPFAM" id="SSF47226">
    <property type="entry name" value="Histidine-containing phosphotransfer domain, HPT domain"/>
    <property type="match status" value="1"/>
</dbReference>
<name>A0ABP9AE95_9SPHI</name>
<dbReference type="RefSeq" id="WP_345229916.1">
    <property type="nucleotide sequence ID" value="NZ_BAABIQ010000003.1"/>
</dbReference>
<evidence type="ECO:0000259" key="4">
    <source>
        <dbReference type="PROSITE" id="PS50110"/>
    </source>
</evidence>
<protein>
    <recommendedName>
        <fullName evidence="8">Response regulator</fullName>
    </recommendedName>
</protein>
<comment type="caution">
    <text evidence="6">The sequence shown here is derived from an EMBL/GenBank/DDBJ whole genome shotgun (WGS) entry which is preliminary data.</text>
</comment>
<keyword evidence="1 3" id="KW-0597">Phosphoprotein</keyword>
<reference evidence="7" key="1">
    <citation type="journal article" date="2019" name="Int. J. Syst. Evol. Microbiol.">
        <title>The Global Catalogue of Microorganisms (GCM) 10K type strain sequencing project: providing services to taxonomists for standard genome sequencing and annotation.</title>
        <authorList>
            <consortium name="The Broad Institute Genomics Platform"/>
            <consortium name="The Broad Institute Genome Sequencing Center for Infectious Disease"/>
            <person name="Wu L."/>
            <person name="Ma J."/>
        </authorList>
    </citation>
    <scope>NUCLEOTIDE SEQUENCE [LARGE SCALE GENOMIC DNA]</scope>
    <source>
        <strain evidence="7">JCM 18200</strain>
    </source>
</reference>
<feature type="modified residue" description="Phosphohistidine" evidence="2">
    <location>
        <position position="198"/>
    </location>
</feature>
<feature type="domain" description="Response regulatory" evidence="4">
    <location>
        <begin position="11"/>
        <end position="130"/>
    </location>
</feature>
<evidence type="ECO:0000313" key="6">
    <source>
        <dbReference type="EMBL" id="GAA4779618.1"/>
    </source>
</evidence>
<dbReference type="InterPro" id="IPR011006">
    <property type="entry name" value="CheY-like_superfamily"/>
</dbReference>
<dbReference type="Gene3D" id="3.40.50.2300">
    <property type="match status" value="1"/>
</dbReference>
<dbReference type="PROSITE" id="PS50894">
    <property type="entry name" value="HPT"/>
    <property type="match status" value="1"/>
</dbReference>
<evidence type="ECO:0000256" key="3">
    <source>
        <dbReference type="PROSITE-ProRule" id="PRU00169"/>
    </source>
</evidence>
<keyword evidence="7" id="KW-1185">Reference proteome</keyword>
<gene>
    <name evidence="6" type="ORF">GCM10023231_02980</name>
</gene>
<dbReference type="Proteomes" id="UP001501411">
    <property type="component" value="Unassembled WGS sequence"/>
</dbReference>
<dbReference type="EMBL" id="BAABIQ010000003">
    <property type="protein sequence ID" value="GAA4779618.1"/>
    <property type="molecule type" value="Genomic_DNA"/>
</dbReference>
<evidence type="ECO:0008006" key="8">
    <source>
        <dbReference type="Google" id="ProtNLM"/>
    </source>
</evidence>
<dbReference type="Pfam" id="PF00072">
    <property type="entry name" value="Response_reg"/>
    <property type="match status" value="1"/>
</dbReference>
<dbReference type="InterPro" id="IPR036641">
    <property type="entry name" value="HPT_dom_sf"/>
</dbReference>
<evidence type="ECO:0000259" key="5">
    <source>
        <dbReference type="PROSITE" id="PS50894"/>
    </source>
</evidence>
<accession>A0ABP9AE95</accession>
<dbReference type="PANTHER" id="PTHR43719:SF28">
    <property type="entry name" value="PEROXIDE STRESS-ACTIVATED HISTIDINE KINASE MAK1-RELATED"/>
    <property type="match status" value="1"/>
</dbReference>
<dbReference type="SUPFAM" id="SSF52172">
    <property type="entry name" value="CheY-like"/>
    <property type="match status" value="1"/>
</dbReference>
<dbReference type="InterPro" id="IPR050956">
    <property type="entry name" value="2C_system_His_kinase"/>
</dbReference>
<dbReference type="PANTHER" id="PTHR43719">
    <property type="entry name" value="TWO-COMPONENT HISTIDINE KINASE"/>
    <property type="match status" value="1"/>
</dbReference>
<feature type="domain" description="HPt" evidence="5">
    <location>
        <begin position="159"/>
        <end position="253"/>
    </location>
</feature>
<sequence length="253" mass="28599">MSGTNNRKTSSILLVEDNPTNLFYLETIIKKYFPALALFIARNGKEAVNAYKEFFPEIILIDLHMPIMNGDIAAKEIRACAKGTPHSPIIIGLTASLPTLSSNTFQQYLDKYLVKPITKEQLHLVLNEQLAIIDQQRQHDLSMMPHHDFEELSVSLGHDDALIAEVLSYAANYLQDFPIKMALLIEQESWPELVKLAHELRGAALNARLPLLANLAYLVEHQVHFDKTAVLQQLEQIKHEIQTLIPLITPYTA</sequence>
<feature type="modified residue" description="4-aspartylphosphate" evidence="3">
    <location>
        <position position="62"/>
    </location>
</feature>
<evidence type="ECO:0000256" key="1">
    <source>
        <dbReference type="ARBA" id="ARBA00022553"/>
    </source>
</evidence>
<dbReference type="PROSITE" id="PS50110">
    <property type="entry name" value="RESPONSE_REGULATORY"/>
    <property type="match status" value="1"/>
</dbReference>
<dbReference type="SMART" id="SM00448">
    <property type="entry name" value="REC"/>
    <property type="match status" value="1"/>
</dbReference>
<evidence type="ECO:0000313" key="7">
    <source>
        <dbReference type="Proteomes" id="UP001501411"/>
    </source>
</evidence>
<proteinExistence type="predicted"/>
<organism evidence="6 7">
    <name type="scientific">Olivibacter ginsenosidimutans</name>
    <dbReference type="NCBI Taxonomy" id="1176537"/>
    <lineage>
        <taxon>Bacteria</taxon>
        <taxon>Pseudomonadati</taxon>
        <taxon>Bacteroidota</taxon>
        <taxon>Sphingobacteriia</taxon>
        <taxon>Sphingobacteriales</taxon>
        <taxon>Sphingobacteriaceae</taxon>
        <taxon>Olivibacter</taxon>
    </lineage>
</organism>
<dbReference type="InterPro" id="IPR001789">
    <property type="entry name" value="Sig_transdc_resp-reg_receiver"/>
</dbReference>
<evidence type="ECO:0000256" key="2">
    <source>
        <dbReference type="PROSITE-ProRule" id="PRU00110"/>
    </source>
</evidence>